<dbReference type="EMBL" id="CM039438">
    <property type="protein sequence ID" value="KAI4299094.1"/>
    <property type="molecule type" value="Genomic_DNA"/>
</dbReference>
<proteinExistence type="predicted"/>
<comment type="caution">
    <text evidence="1">The sequence shown here is derived from an EMBL/GenBank/DDBJ whole genome shotgun (WGS) entry which is preliminary data.</text>
</comment>
<keyword evidence="2" id="KW-1185">Reference proteome</keyword>
<evidence type="ECO:0000313" key="2">
    <source>
        <dbReference type="Proteomes" id="UP000828941"/>
    </source>
</evidence>
<gene>
    <name evidence="1" type="ORF">L6164_032585</name>
</gene>
<accession>A0ACB9KP15</accession>
<protein>
    <submittedName>
        <fullName evidence="1">Uncharacterized protein</fullName>
    </submittedName>
</protein>
<evidence type="ECO:0000313" key="1">
    <source>
        <dbReference type="EMBL" id="KAI4299094.1"/>
    </source>
</evidence>
<reference evidence="1 2" key="1">
    <citation type="journal article" date="2022" name="DNA Res.">
        <title>Chromosomal-level genome assembly of the orchid tree Bauhinia variegata (Leguminosae; Cercidoideae) supports the allotetraploid origin hypothesis of Bauhinia.</title>
        <authorList>
            <person name="Zhong Y."/>
            <person name="Chen Y."/>
            <person name="Zheng D."/>
            <person name="Pang J."/>
            <person name="Liu Y."/>
            <person name="Luo S."/>
            <person name="Meng S."/>
            <person name="Qian L."/>
            <person name="Wei D."/>
            <person name="Dai S."/>
            <person name="Zhou R."/>
        </authorList>
    </citation>
    <scope>NUCLEOTIDE SEQUENCE [LARGE SCALE GENOMIC DNA]</scope>
    <source>
        <strain evidence="1">BV-YZ2020</strain>
    </source>
</reference>
<organism evidence="1 2">
    <name type="scientific">Bauhinia variegata</name>
    <name type="common">Purple orchid tree</name>
    <name type="synonym">Phanera variegata</name>
    <dbReference type="NCBI Taxonomy" id="167791"/>
    <lineage>
        <taxon>Eukaryota</taxon>
        <taxon>Viridiplantae</taxon>
        <taxon>Streptophyta</taxon>
        <taxon>Embryophyta</taxon>
        <taxon>Tracheophyta</taxon>
        <taxon>Spermatophyta</taxon>
        <taxon>Magnoliopsida</taxon>
        <taxon>eudicotyledons</taxon>
        <taxon>Gunneridae</taxon>
        <taxon>Pentapetalae</taxon>
        <taxon>rosids</taxon>
        <taxon>fabids</taxon>
        <taxon>Fabales</taxon>
        <taxon>Fabaceae</taxon>
        <taxon>Cercidoideae</taxon>
        <taxon>Cercideae</taxon>
        <taxon>Bauhiniinae</taxon>
        <taxon>Bauhinia</taxon>
    </lineage>
</organism>
<sequence>MKQLLLRSVVRALISGGGDCEAIGKCWGVQTPVRWRDSEIPQSSIRFLFQGAIWLPCNDGGNSGSSSRNGAALRKFQHSGGWMKAEKERMHLMTMAELVKPAPRGTKGYSFWRCKEFSSIPSLCFTFSPLPKNGLAHRLFIRWVFGRRGCGVVRAAFEIWKVENVPAPGN</sequence>
<dbReference type="Proteomes" id="UP000828941">
    <property type="component" value="Chromosome 13"/>
</dbReference>
<name>A0ACB9KP15_BAUVA</name>